<evidence type="ECO:0000313" key="4">
    <source>
        <dbReference type="Proteomes" id="UP000729402"/>
    </source>
</evidence>
<keyword evidence="1" id="KW-0863">Zinc-finger</keyword>
<reference evidence="3" key="1">
    <citation type="journal article" date="2021" name="bioRxiv">
        <title>Whole Genome Assembly and Annotation of Northern Wild Rice, Zizania palustris L., Supports a Whole Genome Duplication in the Zizania Genus.</title>
        <authorList>
            <person name="Haas M."/>
            <person name="Kono T."/>
            <person name="Macchietto M."/>
            <person name="Millas R."/>
            <person name="McGilp L."/>
            <person name="Shao M."/>
            <person name="Duquette J."/>
            <person name="Hirsch C.N."/>
            <person name="Kimball J."/>
        </authorList>
    </citation>
    <scope>NUCLEOTIDE SEQUENCE</scope>
    <source>
        <tissue evidence="3">Fresh leaf tissue</tissue>
    </source>
</reference>
<dbReference type="PROSITE" id="PS50158">
    <property type="entry name" value="ZF_CCHC"/>
    <property type="match status" value="1"/>
</dbReference>
<organism evidence="3 4">
    <name type="scientific">Zizania palustris</name>
    <name type="common">Northern wild rice</name>
    <dbReference type="NCBI Taxonomy" id="103762"/>
    <lineage>
        <taxon>Eukaryota</taxon>
        <taxon>Viridiplantae</taxon>
        <taxon>Streptophyta</taxon>
        <taxon>Embryophyta</taxon>
        <taxon>Tracheophyta</taxon>
        <taxon>Spermatophyta</taxon>
        <taxon>Magnoliopsida</taxon>
        <taxon>Liliopsida</taxon>
        <taxon>Poales</taxon>
        <taxon>Poaceae</taxon>
        <taxon>BOP clade</taxon>
        <taxon>Oryzoideae</taxon>
        <taxon>Oryzeae</taxon>
        <taxon>Zizaniinae</taxon>
        <taxon>Zizania</taxon>
    </lineage>
</organism>
<comment type="caution">
    <text evidence="3">The sequence shown here is derived from an EMBL/GenBank/DDBJ whole genome shotgun (WGS) entry which is preliminary data.</text>
</comment>
<reference evidence="3" key="2">
    <citation type="submission" date="2021-02" db="EMBL/GenBank/DDBJ databases">
        <authorList>
            <person name="Kimball J.A."/>
            <person name="Haas M.W."/>
            <person name="Macchietto M."/>
            <person name="Kono T."/>
            <person name="Duquette J."/>
            <person name="Shao M."/>
        </authorList>
    </citation>
    <scope>NUCLEOTIDE SEQUENCE</scope>
    <source>
        <tissue evidence="3">Fresh leaf tissue</tissue>
    </source>
</reference>
<dbReference type="Proteomes" id="UP000729402">
    <property type="component" value="Unassembled WGS sequence"/>
</dbReference>
<accession>A0A8J5RRT6</accession>
<dbReference type="GO" id="GO:0008270">
    <property type="term" value="F:zinc ion binding"/>
    <property type="evidence" value="ECO:0007669"/>
    <property type="project" value="UniProtKB-KW"/>
</dbReference>
<sequence>MRVEWEAIVAQEKMSGNGFGSNNSDKKYHGKFDKSKIDCHMCGEFGHFTDKCDEVKKATRAVAQISIVDDEAILL</sequence>
<dbReference type="AlphaFoldDB" id="A0A8J5RRT6"/>
<evidence type="ECO:0000313" key="3">
    <source>
        <dbReference type="EMBL" id="KAG8052987.1"/>
    </source>
</evidence>
<feature type="domain" description="CCHC-type" evidence="2">
    <location>
        <begin position="39"/>
        <end position="54"/>
    </location>
</feature>
<dbReference type="InterPro" id="IPR001878">
    <property type="entry name" value="Znf_CCHC"/>
</dbReference>
<evidence type="ECO:0000259" key="2">
    <source>
        <dbReference type="PROSITE" id="PS50158"/>
    </source>
</evidence>
<dbReference type="EMBL" id="JAAALK010000288">
    <property type="protein sequence ID" value="KAG8052987.1"/>
    <property type="molecule type" value="Genomic_DNA"/>
</dbReference>
<keyword evidence="4" id="KW-1185">Reference proteome</keyword>
<keyword evidence="1" id="KW-0479">Metal-binding</keyword>
<protein>
    <recommendedName>
        <fullName evidence="2">CCHC-type domain-containing protein</fullName>
    </recommendedName>
</protein>
<evidence type="ECO:0000256" key="1">
    <source>
        <dbReference type="PROSITE-ProRule" id="PRU00047"/>
    </source>
</evidence>
<keyword evidence="1" id="KW-0862">Zinc</keyword>
<gene>
    <name evidence="3" type="ORF">GUJ93_ZPchr0001g30310</name>
</gene>
<dbReference type="GO" id="GO:0003676">
    <property type="term" value="F:nucleic acid binding"/>
    <property type="evidence" value="ECO:0007669"/>
    <property type="project" value="InterPro"/>
</dbReference>
<name>A0A8J5RRT6_ZIZPA</name>
<proteinExistence type="predicted"/>
<dbReference type="OrthoDB" id="10364500at2759"/>